<name>A0A4V0YYL0_KTERU</name>
<keyword evidence="6" id="KW-0997">Cell inner membrane</keyword>
<gene>
    <name evidence="15" type="ORF">EPA93_11485</name>
</gene>
<keyword evidence="5" id="KW-0444">Lipid biosynthesis</keyword>
<feature type="domain" description="EamA" evidence="14">
    <location>
        <begin position="152"/>
        <end position="286"/>
    </location>
</feature>
<feature type="transmembrane region" description="Helical" evidence="13">
    <location>
        <begin position="152"/>
        <end position="169"/>
    </location>
</feature>
<dbReference type="Gene3D" id="1.10.3730.20">
    <property type="match status" value="1"/>
</dbReference>
<keyword evidence="7" id="KW-0441">Lipid A biosynthesis</keyword>
<evidence type="ECO:0000256" key="5">
    <source>
        <dbReference type="ARBA" id="ARBA00022516"/>
    </source>
</evidence>
<dbReference type="Proteomes" id="UP000290365">
    <property type="component" value="Chromosome"/>
</dbReference>
<dbReference type="GO" id="GO:0009103">
    <property type="term" value="P:lipopolysaccharide biosynthetic process"/>
    <property type="evidence" value="ECO:0007669"/>
    <property type="project" value="UniProtKB-KW"/>
</dbReference>
<dbReference type="Pfam" id="PF00892">
    <property type="entry name" value="EamA"/>
    <property type="match status" value="2"/>
</dbReference>
<evidence type="ECO:0000313" key="16">
    <source>
        <dbReference type="Proteomes" id="UP000290365"/>
    </source>
</evidence>
<evidence type="ECO:0000256" key="1">
    <source>
        <dbReference type="ARBA" id="ARBA00004651"/>
    </source>
</evidence>
<keyword evidence="12 13" id="KW-0472">Membrane</keyword>
<comment type="subcellular location">
    <subcellularLocation>
        <location evidence="1">Cell membrane</location>
        <topology evidence="1">Multi-pass membrane protein</topology>
    </subcellularLocation>
</comment>
<evidence type="ECO:0000256" key="6">
    <source>
        <dbReference type="ARBA" id="ARBA00022519"/>
    </source>
</evidence>
<dbReference type="InterPro" id="IPR000390">
    <property type="entry name" value="Small_drug/metabolite_transptr"/>
</dbReference>
<organism evidence="15 16">
    <name type="scientific">Ktedonosporobacter rubrisoli</name>
    <dbReference type="NCBI Taxonomy" id="2509675"/>
    <lineage>
        <taxon>Bacteria</taxon>
        <taxon>Bacillati</taxon>
        <taxon>Chloroflexota</taxon>
        <taxon>Ktedonobacteria</taxon>
        <taxon>Ktedonobacterales</taxon>
        <taxon>Ktedonosporobacteraceae</taxon>
        <taxon>Ktedonosporobacter</taxon>
    </lineage>
</organism>
<evidence type="ECO:0000256" key="2">
    <source>
        <dbReference type="ARBA" id="ARBA00007362"/>
    </source>
</evidence>
<feature type="transmembrane region" description="Helical" evidence="13">
    <location>
        <begin position="119"/>
        <end position="140"/>
    </location>
</feature>
<dbReference type="SUPFAM" id="SSF103481">
    <property type="entry name" value="Multidrug resistance efflux transporter EmrE"/>
    <property type="match status" value="2"/>
</dbReference>
<dbReference type="InterPro" id="IPR000620">
    <property type="entry name" value="EamA_dom"/>
</dbReference>
<accession>A0A4V0YYL0</accession>
<evidence type="ECO:0000256" key="8">
    <source>
        <dbReference type="ARBA" id="ARBA00022692"/>
    </source>
</evidence>
<dbReference type="InterPro" id="IPR037185">
    <property type="entry name" value="EmrE-like"/>
</dbReference>
<keyword evidence="8 13" id="KW-0812">Transmembrane</keyword>
<comment type="similarity">
    <text evidence="2">Belongs to the EamA transporter family.</text>
</comment>
<reference evidence="15 16" key="1">
    <citation type="submission" date="2019-01" db="EMBL/GenBank/DDBJ databases">
        <title>Ktedonosporobacter rubrisoli SCAWS-G2.</title>
        <authorList>
            <person name="Huang Y."/>
            <person name="Yan B."/>
        </authorList>
    </citation>
    <scope>NUCLEOTIDE SEQUENCE [LARGE SCALE GENOMIC DNA]</scope>
    <source>
        <strain evidence="15 16">SCAWS-G2</strain>
    </source>
</reference>
<proteinExistence type="inferred from homology"/>
<evidence type="ECO:0000256" key="4">
    <source>
        <dbReference type="ARBA" id="ARBA00022475"/>
    </source>
</evidence>
<evidence type="ECO:0000256" key="7">
    <source>
        <dbReference type="ARBA" id="ARBA00022556"/>
    </source>
</evidence>
<dbReference type="OrthoDB" id="157232at2"/>
<dbReference type="EMBL" id="CP035758">
    <property type="protein sequence ID" value="QBD76591.1"/>
    <property type="molecule type" value="Genomic_DNA"/>
</dbReference>
<feature type="transmembrane region" description="Helical" evidence="13">
    <location>
        <begin position="214"/>
        <end position="236"/>
    </location>
</feature>
<evidence type="ECO:0000256" key="9">
    <source>
        <dbReference type="ARBA" id="ARBA00022985"/>
    </source>
</evidence>
<evidence type="ECO:0000256" key="10">
    <source>
        <dbReference type="ARBA" id="ARBA00022989"/>
    </source>
</evidence>
<keyword evidence="10 13" id="KW-1133">Transmembrane helix</keyword>
<feature type="domain" description="EamA" evidence="14">
    <location>
        <begin position="5"/>
        <end position="136"/>
    </location>
</feature>
<dbReference type="KEGG" id="kbs:EPA93_11485"/>
<sequence>MGHLALGLVLISACLHASWNYLAKRAGNSAAFVWLFSALSALIYLPLLIALILLGQAHLRGLQYVFVLGTAILHVAYFLLLQRGYRVGDLSLVYPLARGTGPLLSTGAAMLLFGERPTLAALFGIALIISGVAFLVGNPLTLLHAGLRMRPAIGYALLTGIFIASYTLWDKYAVSTLQIPPLLLDASSNILRALILTPFVIGQRNTLRESWQRYSLEALGVAILSPLAYILILFALTMSPVSHVAPLRECSVLIGTLLGARLLSEGHKWQRLGAAGIIMLGSILLALN</sequence>
<dbReference type="GO" id="GO:0022857">
    <property type="term" value="F:transmembrane transporter activity"/>
    <property type="evidence" value="ECO:0007669"/>
    <property type="project" value="InterPro"/>
</dbReference>
<evidence type="ECO:0000313" key="15">
    <source>
        <dbReference type="EMBL" id="QBD76591.1"/>
    </source>
</evidence>
<evidence type="ECO:0000256" key="11">
    <source>
        <dbReference type="ARBA" id="ARBA00023098"/>
    </source>
</evidence>
<evidence type="ECO:0000256" key="13">
    <source>
        <dbReference type="SAM" id="Phobius"/>
    </source>
</evidence>
<dbReference type="PANTHER" id="PTHR30561:SF1">
    <property type="entry name" value="MULTIDRUG TRANSPORTER EMRE"/>
    <property type="match status" value="1"/>
</dbReference>
<feature type="transmembrane region" description="Helical" evidence="13">
    <location>
        <begin position="30"/>
        <end position="54"/>
    </location>
</feature>
<keyword evidence="16" id="KW-1185">Reference proteome</keyword>
<protein>
    <submittedName>
        <fullName evidence="15">EamA family transporter</fullName>
    </submittedName>
</protein>
<dbReference type="PANTHER" id="PTHR30561">
    <property type="entry name" value="SMR FAMILY PROTON-DEPENDENT DRUG EFFLUX TRANSPORTER SUGE"/>
    <property type="match status" value="1"/>
</dbReference>
<dbReference type="AlphaFoldDB" id="A0A4V0YYL0"/>
<keyword evidence="4" id="KW-1003">Cell membrane</keyword>
<feature type="transmembrane region" description="Helical" evidence="13">
    <location>
        <begin position="269"/>
        <end position="287"/>
    </location>
</feature>
<dbReference type="GO" id="GO:0005886">
    <property type="term" value="C:plasma membrane"/>
    <property type="evidence" value="ECO:0007669"/>
    <property type="project" value="UniProtKB-SubCell"/>
</dbReference>
<feature type="transmembrane region" description="Helical" evidence="13">
    <location>
        <begin position="61"/>
        <end position="80"/>
    </location>
</feature>
<feature type="transmembrane region" description="Helical" evidence="13">
    <location>
        <begin position="181"/>
        <end position="202"/>
    </location>
</feature>
<keyword evidence="3" id="KW-0813">Transport</keyword>
<evidence type="ECO:0000259" key="14">
    <source>
        <dbReference type="Pfam" id="PF00892"/>
    </source>
</evidence>
<evidence type="ECO:0000256" key="12">
    <source>
        <dbReference type="ARBA" id="ARBA00023136"/>
    </source>
</evidence>
<evidence type="ECO:0000256" key="3">
    <source>
        <dbReference type="ARBA" id="ARBA00022448"/>
    </source>
</evidence>
<keyword evidence="9" id="KW-0448">Lipopolysaccharide biosynthesis</keyword>
<dbReference type="RefSeq" id="WP_129887516.1">
    <property type="nucleotide sequence ID" value="NZ_CP035758.1"/>
</dbReference>
<keyword evidence="11" id="KW-0443">Lipid metabolism</keyword>